<keyword evidence="1 5" id="KW-0474">Menaquinone biosynthesis</keyword>
<keyword evidence="9" id="KW-1185">Reference proteome</keyword>
<feature type="domain" description="AMP-binding enzyme C-terminal" evidence="7">
    <location>
        <begin position="405"/>
        <end position="480"/>
    </location>
</feature>
<comment type="pathway">
    <text evidence="5">Quinol/quinone metabolism; 1,4-dihydroxy-2-naphthoate biosynthesis; 1,4-dihydroxy-2-naphthoate from chorismate: step 5/7.</text>
</comment>
<dbReference type="GO" id="GO:0009234">
    <property type="term" value="P:menaquinone biosynthetic process"/>
    <property type="evidence" value="ECO:0007669"/>
    <property type="project" value="UniProtKB-UniRule"/>
</dbReference>
<dbReference type="Gene3D" id="3.40.50.12780">
    <property type="entry name" value="N-terminal domain of ligase-like"/>
    <property type="match status" value="1"/>
</dbReference>
<dbReference type="GO" id="GO:0008756">
    <property type="term" value="F:o-succinylbenzoate-CoA ligase activity"/>
    <property type="evidence" value="ECO:0007669"/>
    <property type="project" value="UniProtKB-UniRule"/>
</dbReference>
<comment type="function">
    <text evidence="5">Converts 2-succinylbenzoate (OSB) to 2-succinylbenzoyl-CoA (OSB-CoA).</text>
</comment>
<gene>
    <name evidence="5 8" type="primary">menE</name>
    <name evidence="8" type="ORF">GCM10007968_07760</name>
</gene>
<dbReference type="InterPro" id="IPR020845">
    <property type="entry name" value="AMP-binding_CS"/>
</dbReference>
<dbReference type="Proteomes" id="UP000654670">
    <property type="component" value="Unassembled WGS sequence"/>
</dbReference>
<dbReference type="InterPro" id="IPR042099">
    <property type="entry name" value="ANL_N_sf"/>
</dbReference>
<dbReference type="Pfam" id="PF13193">
    <property type="entry name" value="AMP-binding_C"/>
    <property type="match status" value="1"/>
</dbReference>
<accession>A0A917W0C9</accession>
<protein>
    <recommendedName>
        <fullName evidence="5">2-succinylbenzoate--CoA ligase</fullName>
        <ecNumber evidence="5">6.2.1.26</ecNumber>
    </recommendedName>
    <alternativeName>
        <fullName evidence="5">o-succinylbenzoyl-CoA synthetase</fullName>
        <shortName evidence="5">OSB-CoA synthetase</shortName>
    </alternativeName>
</protein>
<dbReference type="InterPro" id="IPR010192">
    <property type="entry name" value="MenE"/>
</dbReference>
<dbReference type="GO" id="GO:0031956">
    <property type="term" value="F:medium-chain fatty acid-CoA ligase activity"/>
    <property type="evidence" value="ECO:0007669"/>
    <property type="project" value="TreeGrafter"/>
</dbReference>
<keyword evidence="3 5" id="KW-0547">Nucleotide-binding</keyword>
<keyword evidence="2 5" id="KW-0436">Ligase</keyword>
<dbReference type="EMBL" id="BMOK01000002">
    <property type="protein sequence ID" value="GGL46098.1"/>
    <property type="molecule type" value="Genomic_DNA"/>
</dbReference>
<evidence type="ECO:0000256" key="4">
    <source>
        <dbReference type="ARBA" id="ARBA00022840"/>
    </source>
</evidence>
<dbReference type="EC" id="6.2.1.26" evidence="5"/>
<dbReference type="InterPro" id="IPR025110">
    <property type="entry name" value="AMP-bd_C"/>
</dbReference>
<dbReference type="PANTHER" id="PTHR43201">
    <property type="entry name" value="ACYL-COA SYNTHETASE"/>
    <property type="match status" value="1"/>
</dbReference>
<evidence type="ECO:0000256" key="3">
    <source>
        <dbReference type="ARBA" id="ARBA00022741"/>
    </source>
</evidence>
<name>A0A917W0C9_9BACL</name>
<dbReference type="InterPro" id="IPR045851">
    <property type="entry name" value="AMP-bd_C_sf"/>
</dbReference>
<organism evidence="8 9">
    <name type="scientific">Sporolactobacillus putidus</name>
    <dbReference type="NCBI Taxonomy" id="492735"/>
    <lineage>
        <taxon>Bacteria</taxon>
        <taxon>Bacillati</taxon>
        <taxon>Bacillota</taxon>
        <taxon>Bacilli</taxon>
        <taxon>Bacillales</taxon>
        <taxon>Sporolactobacillaceae</taxon>
        <taxon>Sporolactobacillus</taxon>
    </lineage>
</organism>
<dbReference type="InterPro" id="IPR000873">
    <property type="entry name" value="AMP-dep_synth/lig_dom"/>
</dbReference>
<dbReference type="PROSITE" id="PS00455">
    <property type="entry name" value="AMP_BINDING"/>
    <property type="match status" value="1"/>
</dbReference>
<reference evidence="8" key="1">
    <citation type="journal article" date="2014" name="Int. J. Syst. Evol. Microbiol.">
        <title>Complete genome sequence of Corynebacterium casei LMG S-19264T (=DSM 44701T), isolated from a smear-ripened cheese.</title>
        <authorList>
            <consortium name="US DOE Joint Genome Institute (JGI-PGF)"/>
            <person name="Walter F."/>
            <person name="Albersmeier A."/>
            <person name="Kalinowski J."/>
            <person name="Ruckert C."/>
        </authorList>
    </citation>
    <scope>NUCLEOTIDE SEQUENCE</scope>
    <source>
        <strain evidence="8">JCM 15325</strain>
    </source>
</reference>
<comment type="similarity">
    <text evidence="5">Belongs to the ATP-dependent AMP-binding enzyme family. MenE subfamily.</text>
</comment>
<dbReference type="NCBIfam" id="NF002966">
    <property type="entry name" value="PRK03640.1"/>
    <property type="match status" value="1"/>
</dbReference>
<dbReference type="SUPFAM" id="SSF56801">
    <property type="entry name" value="Acetyl-CoA synthetase-like"/>
    <property type="match status" value="1"/>
</dbReference>
<feature type="domain" description="AMP-dependent synthetase/ligase" evidence="6">
    <location>
        <begin position="12"/>
        <end position="355"/>
    </location>
</feature>
<dbReference type="NCBIfam" id="TIGR01923">
    <property type="entry name" value="menE"/>
    <property type="match status" value="1"/>
</dbReference>
<evidence type="ECO:0000256" key="2">
    <source>
        <dbReference type="ARBA" id="ARBA00022598"/>
    </source>
</evidence>
<comment type="caution">
    <text evidence="8">The sequence shown here is derived from an EMBL/GenBank/DDBJ whole genome shotgun (WGS) entry which is preliminary data.</text>
</comment>
<sequence>MMETIMPNWLMRRAELTPDRTAFETDRETVSFRTLFQMVTDIARELRSIGVRENDKVALLSESSLELVGFYHAISGAGAVSVPLNNRLSPEEAAWQLRDCGARWLICDQAFLPLAQMIVDRTPCTLLTMAEVHDQPKTSCGLNSAFDLNKPCTIIYTSGTTGHPKGVVLTYGNHWWSAAGSVLNLGLREDDKWLCCVPLFHVSGLSILMKNVIYGMTVVLSGKFNPHAANRQICANGVTMMSVVANMLRRMLDDAGAEGYPGTFRCMLLGGGPAPLPLLNRCKEKRIPVFQTYGLTETASQTATLPPEYMFTKIGSAGKPLFPAEIRIVTDGKAMRPNQPGEIIVRGLNVTPGYWGRRDATERAIKGGWLYTGDIGYLDQEGFLYILDRRQDLIISGGENVYPAEVESTLLGHPAVEEAGVIGVADETWGEVPYAFVVIKKGLVFSEKELLNYCRRRLAGYKLPVRIQPLERLPRNASRKLLRRKLVDFLPKTFAPRNDF</sequence>
<keyword evidence="4 5" id="KW-0067">ATP-binding</keyword>
<dbReference type="GO" id="GO:0005524">
    <property type="term" value="F:ATP binding"/>
    <property type="evidence" value="ECO:0007669"/>
    <property type="project" value="UniProtKB-KW"/>
</dbReference>
<evidence type="ECO:0000256" key="1">
    <source>
        <dbReference type="ARBA" id="ARBA00022428"/>
    </source>
</evidence>
<dbReference type="PANTHER" id="PTHR43201:SF32">
    <property type="entry name" value="2-SUCCINYLBENZOATE--COA LIGASE, CHLOROPLASTIC_PEROXISOMAL"/>
    <property type="match status" value="1"/>
</dbReference>
<evidence type="ECO:0000256" key="5">
    <source>
        <dbReference type="HAMAP-Rule" id="MF_00731"/>
    </source>
</evidence>
<proteinExistence type="inferred from homology"/>
<evidence type="ECO:0000313" key="9">
    <source>
        <dbReference type="Proteomes" id="UP000654670"/>
    </source>
</evidence>
<evidence type="ECO:0000259" key="7">
    <source>
        <dbReference type="Pfam" id="PF13193"/>
    </source>
</evidence>
<dbReference type="Gene3D" id="3.30.300.30">
    <property type="match status" value="1"/>
</dbReference>
<reference evidence="8" key="2">
    <citation type="submission" date="2020-09" db="EMBL/GenBank/DDBJ databases">
        <authorList>
            <person name="Sun Q."/>
            <person name="Ohkuma M."/>
        </authorList>
    </citation>
    <scope>NUCLEOTIDE SEQUENCE</scope>
    <source>
        <strain evidence="8">JCM 15325</strain>
    </source>
</reference>
<evidence type="ECO:0000259" key="6">
    <source>
        <dbReference type="Pfam" id="PF00501"/>
    </source>
</evidence>
<evidence type="ECO:0000313" key="8">
    <source>
        <dbReference type="EMBL" id="GGL46098.1"/>
    </source>
</evidence>
<dbReference type="GO" id="GO:0006631">
    <property type="term" value="P:fatty acid metabolic process"/>
    <property type="evidence" value="ECO:0007669"/>
    <property type="project" value="TreeGrafter"/>
</dbReference>
<dbReference type="HAMAP" id="MF_00731">
    <property type="entry name" value="MenE"/>
    <property type="match status" value="1"/>
</dbReference>
<dbReference type="Pfam" id="PF00501">
    <property type="entry name" value="AMP-binding"/>
    <property type="match status" value="1"/>
</dbReference>
<dbReference type="AlphaFoldDB" id="A0A917W0C9"/>
<dbReference type="FunFam" id="3.30.300.30:FF:000008">
    <property type="entry name" value="2,3-dihydroxybenzoate-AMP ligase"/>
    <property type="match status" value="1"/>
</dbReference>
<comment type="catalytic activity">
    <reaction evidence="5">
        <text>2-succinylbenzoate + ATP + CoA = 2-succinylbenzoyl-CoA + AMP + diphosphate</text>
        <dbReference type="Rhea" id="RHEA:17009"/>
        <dbReference type="ChEBI" id="CHEBI:18325"/>
        <dbReference type="ChEBI" id="CHEBI:30616"/>
        <dbReference type="ChEBI" id="CHEBI:33019"/>
        <dbReference type="ChEBI" id="CHEBI:57287"/>
        <dbReference type="ChEBI" id="CHEBI:57364"/>
        <dbReference type="ChEBI" id="CHEBI:456215"/>
        <dbReference type="EC" id="6.2.1.26"/>
    </reaction>
</comment>
<comment type="pathway">
    <text evidence="5">Quinol/quinone metabolism; menaquinone biosynthesis.</text>
</comment>